<dbReference type="Proteomes" id="UP000694005">
    <property type="component" value="Chromosome A05"/>
</dbReference>
<feature type="non-terminal residue" evidence="2">
    <location>
        <position position="1"/>
    </location>
</feature>
<protein>
    <recommendedName>
        <fullName evidence="3">Reverse transcriptase zinc-binding domain-containing protein</fullName>
    </recommendedName>
</protein>
<reference evidence="2" key="1">
    <citation type="submission" date="2018-11" db="EMBL/GenBank/DDBJ databases">
        <authorList>
            <consortium name="Genoscope - CEA"/>
            <person name="William W."/>
        </authorList>
    </citation>
    <scope>NUCLEOTIDE SEQUENCE</scope>
</reference>
<feature type="non-terminal residue" evidence="2">
    <location>
        <position position="85"/>
    </location>
</feature>
<evidence type="ECO:0008006" key="3">
    <source>
        <dbReference type="Google" id="ProtNLM"/>
    </source>
</evidence>
<dbReference type="EMBL" id="LR031570">
    <property type="protein sequence ID" value="VDC71373.1"/>
    <property type="molecule type" value="Genomic_DNA"/>
</dbReference>
<dbReference type="AlphaFoldDB" id="A0A3P5ZBA4"/>
<dbReference type="Gramene" id="A05p23300.2_BraZ1">
    <property type="protein sequence ID" value="A05p23300.2_BraZ1.CDS.1"/>
    <property type="gene ID" value="A05g23300.2_BraZ1"/>
</dbReference>
<sequence>KLRDQAALFIRSDIGNGNTTLFWFDNWLSMGRLIDITGDSGTRVLGIPRDAMVSAAASAGQWNIRRCQGYHLRAMIASINSVPAP</sequence>
<accession>A0A3P5ZBA4</accession>
<organism evidence="2">
    <name type="scientific">Brassica campestris</name>
    <name type="common">Field mustard</name>
    <dbReference type="NCBI Taxonomy" id="3711"/>
    <lineage>
        <taxon>Eukaryota</taxon>
        <taxon>Viridiplantae</taxon>
        <taxon>Streptophyta</taxon>
        <taxon>Embryophyta</taxon>
        <taxon>Tracheophyta</taxon>
        <taxon>Spermatophyta</taxon>
        <taxon>Magnoliopsida</taxon>
        <taxon>eudicotyledons</taxon>
        <taxon>Gunneridae</taxon>
        <taxon>Pentapetalae</taxon>
        <taxon>rosids</taxon>
        <taxon>malvids</taxon>
        <taxon>Brassicales</taxon>
        <taxon>Brassicaceae</taxon>
        <taxon>Brassiceae</taxon>
        <taxon>Brassica</taxon>
    </lineage>
</organism>
<dbReference type="EMBL" id="LS974621">
    <property type="protein sequence ID" value="CAG7875809.1"/>
    <property type="molecule type" value="Genomic_DNA"/>
</dbReference>
<gene>
    <name evidence="2" type="ORF">BRAA05T21087Z</name>
    <name evidence="1" type="ORF">BRAPAZ1V2_A05P23300.2</name>
</gene>
<name>A0A3P5ZBA4_BRACM</name>
<evidence type="ECO:0000313" key="1">
    <source>
        <dbReference type="EMBL" id="CAG7875809.1"/>
    </source>
</evidence>
<evidence type="ECO:0000313" key="2">
    <source>
        <dbReference type="EMBL" id="VDC71373.1"/>
    </source>
</evidence>
<proteinExistence type="predicted"/>